<name>A0A371HSQ2_MUCPR</name>
<dbReference type="OrthoDB" id="1751476at2759"/>
<protein>
    <submittedName>
        <fullName evidence="1">Uncharacterized protein</fullName>
    </submittedName>
</protein>
<gene>
    <name evidence="1" type="ORF">CR513_10294</name>
</gene>
<evidence type="ECO:0000313" key="2">
    <source>
        <dbReference type="Proteomes" id="UP000257109"/>
    </source>
</evidence>
<keyword evidence="2" id="KW-1185">Reference proteome</keyword>
<proteinExistence type="predicted"/>
<accession>A0A371HSQ2</accession>
<organism evidence="1 2">
    <name type="scientific">Mucuna pruriens</name>
    <name type="common">Velvet bean</name>
    <name type="synonym">Dolichos pruriens</name>
    <dbReference type="NCBI Taxonomy" id="157652"/>
    <lineage>
        <taxon>Eukaryota</taxon>
        <taxon>Viridiplantae</taxon>
        <taxon>Streptophyta</taxon>
        <taxon>Embryophyta</taxon>
        <taxon>Tracheophyta</taxon>
        <taxon>Spermatophyta</taxon>
        <taxon>Magnoliopsida</taxon>
        <taxon>eudicotyledons</taxon>
        <taxon>Gunneridae</taxon>
        <taxon>Pentapetalae</taxon>
        <taxon>rosids</taxon>
        <taxon>fabids</taxon>
        <taxon>Fabales</taxon>
        <taxon>Fabaceae</taxon>
        <taxon>Papilionoideae</taxon>
        <taxon>50 kb inversion clade</taxon>
        <taxon>NPAAA clade</taxon>
        <taxon>indigoferoid/millettioid clade</taxon>
        <taxon>Phaseoleae</taxon>
        <taxon>Mucuna</taxon>
    </lineage>
</organism>
<dbReference type="EMBL" id="QJKJ01001807">
    <property type="protein sequence ID" value="RDY05821.1"/>
    <property type="molecule type" value="Genomic_DNA"/>
</dbReference>
<evidence type="ECO:0000313" key="1">
    <source>
        <dbReference type="EMBL" id="RDY05821.1"/>
    </source>
</evidence>
<comment type="caution">
    <text evidence="1">The sequence shown here is derived from an EMBL/GenBank/DDBJ whole genome shotgun (WGS) entry which is preliminary data.</text>
</comment>
<reference evidence="1" key="1">
    <citation type="submission" date="2018-05" db="EMBL/GenBank/DDBJ databases">
        <title>Draft genome of Mucuna pruriens seed.</title>
        <authorList>
            <person name="Nnadi N.E."/>
            <person name="Vos R."/>
            <person name="Hasami M.H."/>
            <person name="Devisetty U.K."/>
            <person name="Aguiy J.C."/>
        </authorList>
    </citation>
    <scope>NUCLEOTIDE SEQUENCE [LARGE SCALE GENOMIC DNA]</scope>
    <source>
        <strain evidence="1">JCA_2017</strain>
    </source>
</reference>
<dbReference type="AlphaFoldDB" id="A0A371HSQ2"/>
<dbReference type="Proteomes" id="UP000257109">
    <property type="component" value="Unassembled WGS sequence"/>
</dbReference>
<sequence>MFLAHKDESFKQMCSNEEGLPLSRVIMGENLKMKIFNNSDLSTKWCCGRKNKSLQEMARTMLNDFNSPKYLRVKAINTTCYLQSRIYIRHILKDSLLIVEGTTWEVDPKYDKGTSIGCSTTSKAYKVYNPKL</sequence>
<feature type="non-terminal residue" evidence="1">
    <location>
        <position position="1"/>
    </location>
</feature>